<dbReference type="EMBL" id="FBWG01000027">
    <property type="protein sequence ID" value="CUX39326.1"/>
    <property type="molecule type" value="Genomic_DNA"/>
</dbReference>
<keyword evidence="1" id="KW-0732">Signal</keyword>
<accession>A0A1S7QMQ4</accession>
<evidence type="ECO:0000313" key="2">
    <source>
        <dbReference type="EMBL" id="CUX39326.1"/>
    </source>
</evidence>
<reference evidence="2 3" key="1">
    <citation type="submission" date="2016-01" db="EMBL/GenBank/DDBJ databases">
        <authorList>
            <person name="Oliw E.H."/>
        </authorList>
    </citation>
    <scope>NUCLEOTIDE SEQUENCE [LARGE SCALE GENOMIC DNA]</scope>
    <source>
        <strain evidence="2 3">Zutra 3-1</strain>
    </source>
</reference>
<sequence>MSKKLSMFVMLSICISGGAVCAEDKSGEERLAYSFGYVKSAEFLCDNVASSESYQKQKIQFQPVISGDPWLTNTQQLGARSFEAIRDRLGTAACGIAVLIYPDLIEFGASRPGTRKAHLPEGLERLSLYLEKTTVEWLKTQAKDQDESVVKAAERILRGAATKLPK</sequence>
<dbReference type="Proteomes" id="UP000191987">
    <property type="component" value="Unassembled WGS sequence"/>
</dbReference>
<evidence type="ECO:0000256" key="1">
    <source>
        <dbReference type="SAM" id="SignalP"/>
    </source>
</evidence>
<dbReference type="AlphaFoldDB" id="A0A1S7QMQ4"/>
<evidence type="ECO:0000313" key="3">
    <source>
        <dbReference type="Proteomes" id="UP000191987"/>
    </source>
</evidence>
<name>A0A1S7QMQ4_9HYPH</name>
<organism evidence="2 3">
    <name type="scientific">Agrobacterium deltaense Zutra 3/1</name>
    <dbReference type="NCBI Taxonomy" id="1183427"/>
    <lineage>
        <taxon>Bacteria</taxon>
        <taxon>Pseudomonadati</taxon>
        <taxon>Pseudomonadota</taxon>
        <taxon>Alphaproteobacteria</taxon>
        <taxon>Hyphomicrobiales</taxon>
        <taxon>Rhizobiaceae</taxon>
        <taxon>Rhizobium/Agrobacterium group</taxon>
        <taxon>Agrobacterium</taxon>
    </lineage>
</organism>
<dbReference type="RefSeq" id="WP_080818878.1">
    <property type="nucleotide sequence ID" value="NZ_LT009749.1"/>
</dbReference>
<proteinExistence type="predicted"/>
<gene>
    <name evidence="2" type="ORF">AGR7C_Lc10016</name>
</gene>
<protein>
    <submittedName>
        <fullName evidence="2">Uncharacterized protein</fullName>
    </submittedName>
</protein>
<feature type="signal peptide" evidence="1">
    <location>
        <begin position="1"/>
        <end position="21"/>
    </location>
</feature>
<feature type="chain" id="PRO_5013114332" evidence="1">
    <location>
        <begin position="22"/>
        <end position="166"/>
    </location>
</feature>